<dbReference type="EC" id="3.4.24.39" evidence="13"/>
<evidence type="ECO:0000256" key="4">
    <source>
        <dbReference type="ARBA" id="ARBA00022685"/>
    </source>
</evidence>
<comment type="catalytic activity">
    <reaction evidence="1 13">
        <text>Preferential cleavage of bonds with hydrophobic residues in P1'. Also 3-Asn-|-Gln-4 and 8-Gly-|-Ser-9 bonds in insulin B chain.</text>
        <dbReference type="EC" id="3.4.24.39"/>
    </reaction>
</comment>
<gene>
    <name evidence="14" type="ORF">BD626DRAFT_554603</name>
</gene>
<evidence type="ECO:0000256" key="9">
    <source>
        <dbReference type="ARBA" id="ARBA00023049"/>
    </source>
</evidence>
<evidence type="ECO:0000256" key="3">
    <source>
        <dbReference type="ARBA" id="ARBA00022670"/>
    </source>
</evidence>
<dbReference type="InterPro" id="IPR050414">
    <property type="entry name" value="Fungal_M35_metalloproteases"/>
</dbReference>
<feature type="chain" id="PRO_5022269999" description="Neutral protease 2" evidence="13">
    <location>
        <begin position="18"/>
        <end position="345"/>
    </location>
</feature>
<sequence>MFALSLAVLALVGSALAGPLKRFDGLTIDVRAPSSVASLDELSLTATVTNTNSEDVKILKYGTVLDSLPTRSFFVSKDDAEVPFAGVKVSVELSDDAYTTIKSGESVSVVHNIAALYDFESAGTGIFTFAPKVELKVGAADEAISEKVQSTANTVTVEIGNVAKRHLEEKRATVSCSNTSYRSFISSSYTEGKALASLAASYINSNGRSSLFTAYWGQSSTSTVASKFTAVANENSSSRTLNCSDPYGVCDGNVIAYTLIATTNIYYCSIFYNEVASTRLCSGTTVASRNVRGGTTLHELTHAVADTDDVTYGCSADQALSDSQSVINADNYNCFATQVYQNTQC</sequence>
<evidence type="ECO:0000256" key="1">
    <source>
        <dbReference type="ARBA" id="ARBA00001187"/>
    </source>
</evidence>
<evidence type="ECO:0000256" key="8">
    <source>
        <dbReference type="ARBA" id="ARBA00022833"/>
    </source>
</evidence>
<comment type="caution">
    <text evidence="14">The sequence shown here is derived from an EMBL/GenBank/DDBJ whole genome shotgun (WGS) entry which is preliminary data.</text>
</comment>
<dbReference type="Proteomes" id="UP000320762">
    <property type="component" value="Unassembled WGS sequence"/>
</dbReference>
<dbReference type="AlphaFoldDB" id="A0A550CRL5"/>
<dbReference type="GO" id="GO:0006508">
    <property type="term" value="P:proteolysis"/>
    <property type="evidence" value="ECO:0007669"/>
    <property type="project" value="UniProtKB-KW"/>
</dbReference>
<dbReference type="GO" id="GO:0005576">
    <property type="term" value="C:extracellular region"/>
    <property type="evidence" value="ECO:0007669"/>
    <property type="project" value="UniProtKB-SubCell"/>
</dbReference>
<keyword evidence="10" id="KW-0865">Zymogen</keyword>
<dbReference type="Gene3D" id="2.60.40.2970">
    <property type="match status" value="1"/>
</dbReference>
<feature type="binding site" evidence="12">
    <location>
        <position position="302"/>
    </location>
    <ligand>
        <name>Zn(2+)</name>
        <dbReference type="ChEBI" id="CHEBI:29105"/>
        <note>catalytic</note>
    </ligand>
</feature>
<keyword evidence="5 12" id="KW-0479">Metal-binding</keyword>
<keyword evidence="3 13" id="KW-0645">Protease</keyword>
<evidence type="ECO:0000256" key="5">
    <source>
        <dbReference type="ARBA" id="ARBA00022723"/>
    </source>
</evidence>
<dbReference type="InterPro" id="IPR001384">
    <property type="entry name" value="Peptidase_M35"/>
</dbReference>
<evidence type="ECO:0000256" key="10">
    <source>
        <dbReference type="ARBA" id="ARBA00023145"/>
    </source>
</evidence>
<evidence type="ECO:0000256" key="13">
    <source>
        <dbReference type="RuleBase" id="RU361126"/>
    </source>
</evidence>
<comment type="similarity">
    <text evidence="2 13">Belongs to the peptidase M35 family.</text>
</comment>
<dbReference type="InterPro" id="IPR024079">
    <property type="entry name" value="MetalloPept_cat_dom_sf"/>
</dbReference>
<organism evidence="14 15">
    <name type="scientific">Schizophyllum amplum</name>
    <dbReference type="NCBI Taxonomy" id="97359"/>
    <lineage>
        <taxon>Eukaryota</taxon>
        <taxon>Fungi</taxon>
        <taxon>Dikarya</taxon>
        <taxon>Basidiomycota</taxon>
        <taxon>Agaricomycotina</taxon>
        <taxon>Agaricomycetes</taxon>
        <taxon>Agaricomycetidae</taxon>
        <taxon>Agaricales</taxon>
        <taxon>Schizophyllaceae</taxon>
        <taxon>Schizophyllum</taxon>
    </lineage>
</organism>
<keyword evidence="8 12" id="KW-0862">Zinc</keyword>
<reference evidence="14 15" key="1">
    <citation type="journal article" date="2019" name="New Phytol.">
        <title>Comparative genomics reveals unique wood-decay strategies and fruiting body development in the Schizophyllaceae.</title>
        <authorList>
            <person name="Almasi E."/>
            <person name="Sahu N."/>
            <person name="Krizsan K."/>
            <person name="Balint B."/>
            <person name="Kovacs G.M."/>
            <person name="Kiss B."/>
            <person name="Cseklye J."/>
            <person name="Drula E."/>
            <person name="Henrissat B."/>
            <person name="Nagy I."/>
            <person name="Chovatia M."/>
            <person name="Adam C."/>
            <person name="LaButti K."/>
            <person name="Lipzen A."/>
            <person name="Riley R."/>
            <person name="Grigoriev I.V."/>
            <person name="Nagy L.G."/>
        </authorList>
    </citation>
    <scope>NUCLEOTIDE SEQUENCE [LARGE SCALE GENOMIC DNA]</scope>
    <source>
        <strain evidence="14 15">NL-1724</strain>
    </source>
</reference>
<dbReference type="PANTHER" id="PTHR37016">
    <property type="match status" value="1"/>
</dbReference>
<evidence type="ECO:0000256" key="12">
    <source>
        <dbReference type="PIRSR" id="PIRSR601384-2"/>
    </source>
</evidence>
<dbReference type="STRING" id="97359.A0A550CRL5"/>
<feature type="signal peptide" evidence="13">
    <location>
        <begin position="1"/>
        <end position="17"/>
    </location>
</feature>
<accession>A0A550CRL5</accession>
<dbReference type="PRINTS" id="PR00768">
    <property type="entry name" value="DEUTEROLYSIN"/>
</dbReference>
<proteinExistence type="inferred from homology"/>
<dbReference type="PANTHER" id="PTHR37016:SF3">
    <property type="entry name" value="NEUTRAL PROTEASE 2-RELATED"/>
    <property type="match status" value="1"/>
</dbReference>
<dbReference type="SUPFAM" id="SSF55486">
    <property type="entry name" value="Metalloproteases ('zincins'), catalytic domain"/>
    <property type="match status" value="1"/>
</dbReference>
<feature type="active site" evidence="11">
    <location>
        <position position="299"/>
    </location>
</feature>
<dbReference type="EMBL" id="VDMD01000002">
    <property type="protein sequence ID" value="TRM67414.1"/>
    <property type="molecule type" value="Genomic_DNA"/>
</dbReference>
<keyword evidence="4 13" id="KW-0165">Cleavage on pair of basic residues</keyword>
<keyword evidence="15" id="KW-1185">Reference proteome</keyword>
<dbReference type="CDD" id="cd11008">
    <property type="entry name" value="M35_deuterolysin_like"/>
    <property type="match status" value="1"/>
</dbReference>
<dbReference type="Gene3D" id="3.40.390.10">
    <property type="entry name" value="Collagenase (Catalytic Domain)"/>
    <property type="match status" value="1"/>
</dbReference>
<evidence type="ECO:0000256" key="6">
    <source>
        <dbReference type="ARBA" id="ARBA00022729"/>
    </source>
</evidence>
<evidence type="ECO:0000313" key="14">
    <source>
        <dbReference type="EMBL" id="TRM67414.1"/>
    </source>
</evidence>
<comment type="subcellular location">
    <subcellularLocation>
        <location evidence="13">Secreted</location>
    </subcellularLocation>
</comment>
<evidence type="ECO:0000256" key="11">
    <source>
        <dbReference type="PIRSR" id="PIRSR601384-1"/>
    </source>
</evidence>
<dbReference type="GO" id="GO:0004222">
    <property type="term" value="F:metalloendopeptidase activity"/>
    <property type="evidence" value="ECO:0007669"/>
    <property type="project" value="InterPro"/>
</dbReference>
<name>A0A550CRL5_9AGAR</name>
<keyword evidence="7 13" id="KW-0378">Hydrolase</keyword>
<feature type="binding site" evidence="12">
    <location>
        <position position="298"/>
    </location>
    <ligand>
        <name>Zn(2+)</name>
        <dbReference type="ChEBI" id="CHEBI:29105"/>
        <note>catalytic</note>
    </ligand>
</feature>
<feature type="binding site" evidence="12">
    <location>
        <position position="309"/>
    </location>
    <ligand>
        <name>Zn(2+)</name>
        <dbReference type="ChEBI" id="CHEBI:29105"/>
        <note>catalytic</note>
    </ligand>
</feature>
<evidence type="ECO:0000256" key="2">
    <source>
        <dbReference type="ARBA" id="ARBA00010279"/>
    </source>
</evidence>
<dbReference type="GO" id="GO:0046872">
    <property type="term" value="F:metal ion binding"/>
    <property type="evidence" value="ECO:0007669"/>
    <property type="project" value="UniProtKB-KW"/>
</dbReference>
<dbReference type="Pfam" id="PF02102">
    <property type="entry name" value="Peptidase_M35"/>
    <property type="match status" value="1"/>
</dbReference>
<keyword evidence="9 13" id="KW-0482">Metalloprotease</keyword>
<comment type="cofactor">
    <cofactor evidence="12 13">
        <name>Zn(2+)</name>
        <dbReference type="ChEBI" id="CHEBI:29105"/>
    </cofactor>
    <text evidence="12 13">Binds 1 zinc ion per subunit.</text>
</comment>
<protein>
    <recommendedName>
        <fullName evidence="13">Neutral protease 2</fullName>
        <ecNumber evidence="13">3.4.24.39</ecNumber>
    </recommendedName>
    <alternativeName>
        <fullName evidence="13">Deuterolysin</fullName>
    </alternativeName>
</protein>
<evidence type="ECO:0000313" key="15">
    <source>
        <dbReference type="Proteomes" id="UP000320762"/>
    </source>
</evidence>
<dbReference type="OrthoDB" id="412874at2759"/>
<keyword evidence="13" id="KW-0964">Secreted</keyword>
<evidence type="ECO:0000256" key="7">
    <source>
        <dbReference type="ARBA" id="ARBA00022801"/>
    </source>
</evidence>
<comment type="function">
    <text evidence="13">Secreted metalloproteinase that allows assimilation of proteinaceous substrates. Shows high activities on basic nuclear substrates such as histone and protamine.</text>
</comment>
<keyword evidence="6 13" id="KW-0732">Signal</keyword>